<accession>A0A7C9FHN0</accession>
<feature type="region of interest" description="Disordered" evidence="1">
    <location>
        <begin position="83"/>
        <end position="102"/>
    </location>
</feature>
<feature type="region of interest" description="Disordered" evidence="1">
    <location>
        <begin position="1"/>
        <end position="28"/>
    </location>
</feature>
<dbReference type="AlphaFoldDB" id="A0A7C9FHN0"/>
<protein>
    <submittedName>
        <fullName evidence="2">Uncharacterized protein</fullName>
    </submittedName>
</protein>
<evidence type="ECO:0000313" key="2">
    <source>
        <dbReference type="EMBL" id="MBA4680388.1"/>
    </source>
</evidence>
<organism evidence="2">
    <name type="scientific">Opuntia streptacantha</name>
    <name type="common">Prickly pear cactus</name>
    <name type="synonym">Opuntia cardona</name>
    <dbReference type="NCBI Taxonomy" id="393608"/>
    <lineage>
        <taxon>Eukaryota</taxon>
        <taxon>Viridiplantae</taxon>
        <taxon>Streptophyta</taxon>
        <taxon>Embryophyta</taxon>
        <taxon>Tracheophyta</taxon>
        <taxon>Spermatophyta</taxon>
        <taxon>Magnoliopsida</taxon>
        <taxon>eudicotyledons</taxon>
        <taxon>Gunneridae</taxon>
        <taxon>Pentapetalae</taxon>
        <taxon>Caryophyllales</taxon>
        <taxon>Cactineae</taxon>
        <taxon>Cactaceae</taxon>
        <taxon>Opuntioideae</taxon>
        <taxon>Opuntia</taxon>
    </lineage>
</organism>
<feature type="compositionally biased region" description="Basic and acidic residues" evidence="1">
    <location>
        <begin position="84"/>
        <end position="95"/>
    </location>
</feature>
<dbReference type="EMBL" id="GISG01286699">
    <property type="protein sequence ID" value="MBA4680388.1"/>
    <property type="molecule type" value="Transcribed_RNA"/>
</dbReference>
<evidence type="ECO:0000256" key="1">
    <source>
        <dbReference type="SAM" id="MobiDB-lite"/>
    </source>
</evidence>
<reference evidence="2" key="2">
    <citation type="submission" date="2020-07" db="EMBL/GenBank/DDBJ databases">
        <authorList>
            <person name="Vera ALvarez R."/>
            <person name="Arias-Moreno D.M."/>
            <person name="Jimenez-Jacinto V."/>
            <person name="Jimenez-Bremont J.F."/>
            <person name="Swaminathan K."/>
            <person name="Moose S.P."/>
            <person name="Guerrero-Gonzalez M.L."/>
            <person name="Marino-Ramirez L."/>
            <person name="Landsman D."/>
            <person name="Rodriguez-Kessler M."/>
            <person name="Delgado-Sanchez P."/>
        </authorList>
    </citation>
    <scope>NUCLEOTIDE SEQUENCE</scope>
    <source>
        <tissue evidence="2">Cladode</tissue>
    </source>
</reference>
<name>A0A7C9FHN0_OPUST</name>
<feature type="compositionally biased region" description="Polar residues" evidence="1">
    <location>
        <begin position="13"/>
        <end position="25"/>
    </location>
</feature>
<reference evidence="2" key="1">
    <citation type="journal article" date="2013" name="J. Plant Res.">
        <title>Effect of fungi and light on seed germination of three Opuntia species from semiarid lands of central Mexico.</title>
        <authorList>
            <person name="Delgado-Sanchez P."/>
            <person name="Jimenez-Bremont J.F."/>
            <person name="Guerrero-Gonzalez Mde L."/>
            <person name="Flores J."/>
        </authorList>
    </citation>
    <scope>NUCLEOTIDE SEQUENCE</scope>
    <source>
        <tissue evidence="2">Cladode</tissue>
    </source>
</reference>
<sequence length="126" mass="14270">MKGCLHHKHEMDSSNNLGIQSQNSKRAPAPYRPLIPEALWSFASREYLSSQLYCFIPHNFNLILFNKTDQGLSSTELQNGIKGFKGDKGSNEARKRGFSRPSGSFKLPLFIGLQRRYLGRSHANTE</sequence>
<proteinExistence type="predicted"/>